<evidence type="ECO:0000313" key="14">
    <source>
        <dbReference type="Proteomes" id="UP000821837"/>
    </source>
</evidence>
<dbReference type="EMBL" id="JABSTV010001248">
    <property type="protein sequence ID" value="KAH7967898.1"/>
    <property type="molecule type" value="Genomic_DNA"/>
</dbReference>
<feature type="region of interest" description="Disordered" evidence="10">
    <location>
        <begin position="604"/>
        <end position="641"/>
    </location>
</feature>
<comment type="subcellular location">
    <subcellularLocation>
        <location evidence="1">Nucleus</location>
        <location evidence="1">Nucleolus</location>
    </subcellularLocation>
</comment>
<dbReference type="GO" id="GO:0008270">
    <property type="term" value="F:zinc ion binding"/>
    <property type="evidence" value="ECO:0007669"/>
    <property type="project" value="UniProtKB-KW"/>
</dbReference>
<dbReference type="VEuPathDB" id="VectorBase:RSAN_049566"/>
<dbReference type="InterPro" id="IPR003604">
    <property type="entry name" value="Matrin/U1-like-C_Znf_C2H2"/>
</dbReference>
<evidence type="ECO:0000259" key="11">
    <source>
        <dbReference type="PROSITE" id="PS50020"/>
    </source>
</evidence>
<keyword evidence="14" id="KW-1185">Reference proteome</keyword>
<dbReference type="VEuPathDB" id="VectorBase:RSAN_050985"/>
<gene>
    <name evidence="13" type="ORF">HPB52_003813</name>
</gene>
<keyword evidence="6" id="KW-0863">Zinc-finger</keyword>
<dbReference type="GO" id="GO:0032040">
    <property type="term" value="C:small-subunit processome"/>
    <property type="evidence" value="ECO:0007669"/>
    <property type="project" value="TreeGrafter"/>
</dbReference>
<dbReference type="InterPro" id="IPR000690">
    <property type="entry name" value="Matrin/U1-C_Znf_C2H2"/>
</dbReference>
<dbReference type="PROSITE" id="PS50171">
    <property type="entry name" value="ZF_MATRIN"/>
    <property type="match status" value="1"/>
</dbReference>
<evidence type="ECO:0000256" key="2">
    <source>
        <dbReference type="ARBA" id="ARBA00022552"/>
    </source>
</evidence>
<dbReference type="Pfam" id="PF06220">
    <property type="entry name" value="zf-U1"/>
    <property type="match status" value="1"/>
</dbReference>
<dbReference type="InterPro" id="IPR036322">
    <property type="entry name" value="WD40_repeat_dom_sf"/>
</dbReference>
<protein>
    <recommendedName>
        <fullName evidence="15">Splicing factor YJU2</fullName>
    </recommendedName>
</protein>
<dbReference type="InterPro" id="IPR045161">
    <property type="entry name" value="Utp18"/>
</dbReference>
<dbReference type="AlphaFoldDB" id="A0A9D4Q596"/>
<organism evidence="13 14">
    <name type="scientific">Rhipicephalus sanguineus</name>
    <name type="common">Brown dog tick</name>
    <name type="synonym">Ixodes sanguineus</name>
    <dbReference type="NCBI Taxonomy" id="34632"/>
    <lineage>
        <taxon>Eukaryota</taxon>
        <taxon>Metazoa</taxon>
        <taxon>Ecdysozoa</taxon>
        <taxon>Arthropoda</taxon>
        <taxon>Chelicerata</taxon>
        <taxon>Arachnida</taxon>
        <taxon>Acari</taxon>
        <taxon>Parasitiformes</taxon>
        <taxon>Ixodida</taxon>
        <taxon>Ixodoidea</taxon>
        <taxon>Ixodidae</taxon>
        <taxon>Rhipicephalinae</taxon>
        <taxon>Rhipicephalus</taxon>
        <taxon>Rhipicephalus</taxon>
    </lineage>
</organism>
<dbReference type="PANTHER" id="PTHR18359:SF0">
    <property type="entry name" value="U3 SMALL NUCLEOLAR RNA-ASSOCIATED PROTEIN 18 HOMOLOG"/>
    <property type="match status" value="1"/>
</dbReference>
<keyword evidence="4" id="KW-0479">Metal-binding</keyword>
<comment type="similarity">
    <text evidence="9">Belongs to the WD repeat UTP18 family.</text>
</comment>
<feature type="domain" description="Matrin-type" evidence="12">
    <location>
        <begin position="463"/>
        <end position="494"/>
    </location>
</feature>
<accession>A0A9D4Q596</accession>
<dbReference type="InterPro" id="IPR001680">
    <property type="entry name" value="WD40_rpt"/>
</dbReference>
<keyword evidence="3" id="KW-0853">WD repeat</keyword>
<dbReference type="GO" id="GO:0034388">
    <property type="term" value="C:Pwp2p-containing subcomplex of 90S preribosome"/>
    <property type="evidence" value="ECO:0007669"/>
    <property type="project" value="TreeGrafter"/>
</dbReference>
<reference evidence="13" key="2">
    <citation type="submission" date="2021-09" db="EMBL/GenBank/DDBJ databases">
        <authorList>
            <person name="Jia N."/>
            <person name="Wang J."/>
            <person name="Shi W."/>
            <person name="Du L."/>
            <person name="Sun Y."/>
            <person name="Zhan W."/>
            <person name="Jiang J."/>
            <person name="Wang Q."/>
            <person name="Zhang B."/>
            <person name="Ji P."/>
            <person name="Sakyi L.B."/>
            <person name="Cui X."/>
            <person name="Yuan T."/>
            <person name="Jiang B."/>
            <person name="Yang W."/>
            <person name="Lam T.T.-Y."/>
            <person name="Chang Q."/>
            <person name="Ding S."/>
            <person name="Wang X."/>
            <person name="Zhu J."/>
            <person name="Ruan X."/>
            <person name="Zhao L."/>
            <person name="Wei J."/>
            <person name="Que T."/>
            <person name="Du C."/>
            <person name="Cheng J."/>
            <person name="Dai P."/>
            <person name="Han X."/>
            <person name="Huang E."/>
            <person name="Gao Y."/>
            <person name="Liu J."/>
            <person name="Shao H."/>
            <person name="Ye R."/>
            <person name="Li L."/>
            <person name="Wei W."/>
            <person name="Wang X."/>
            <person name="Wang C."/>
            <person name="Huo Q."/>
            <person name="Li W."/>
            <person name="Guo W."/>
            <person name="Chen H."/>
            <person name="Chen S."/>
            <person name="Zhou L."/>
            <person name="Zhou L."/>
            <person name="Ni X."/>
            <person name="Tian J."/>
            <person name="Zhou Y."/>
            <person name="Sheng Y."/>
            <person name="Liu T."/>
            <person name="Pan Y."/>
            <person name="Xia L."/>
            <person name="Li J."/>
            <person name="Zhao F."/>
            <person name="Cao W."/>
        </authorList>
    </citation>
    <scope>NUCLEOTIDE SEQUENCE</scope>
    <source>
        <strain evidence="13">Rsan-2018</strain>
        <tissue evidence="13">Larvae</tissue>
    </source>
</reference>
<feature type="region of interest" description="Disordered" evidence="10">
    <location>
        <begin position="1"/>
        <end position="107"/>
    </location>
</feature>
<dbReference type="SUPFAM" id="SSF50978">
    <property type="entry name" value="WD40 repeat-like"/>
    <property type="match status" value="1"/>
</dbReference>
<dbReference type="InterPro" id="IPR036020">
    <property type="entry name" value="WW_dom_sf"/>
</dbReference>
<keyword evidence="2" id="KW-0698">rRNA processing</keyword>
<evidence type="ECO:0000259" key="12">
    <source>
        <dbReference type="PROSITE" id="PS50171"/>
    </source>
</evidence>
<dbReference type="PROSITE" id="PS50020">
    <property type="entry name" value="WW_DOMAIN_2"/>
    <property type="match status" value="1"/>
</dbReference>
<evidence type="ECO:0000256" key="5">
    <source>
        <dbReference type="ARBA" id="ARBA00022737"/>
    </source>
</evidence>
<name>A0A9D4Q596_RHISA</name>
<evidence type="ECO:0000256" key="1">
    <source>
        <dbReference type="ARBA" id="ARBA00004604"/>
    </source>
</evidence>
<evidence type="ECO:0000256" key="10">
    <source>
        <dbReference type="SAM" id="MobiDB-lite"/>
    </source>
</evidence>
<dbReference type="InterPro" id="IPR007590">
    <property type="entry name" value="Saf4/Yju2"/>
</dbReference>
<dbReference type="InterPro" id="IPR015943">
    <property type="entry name" value="WD40/YVTN_repeat-like_dom_sf"/>
</dbReference>
<evidence type="ECO:0000313" key="13">
    <source>
        <dbReference type="EMBL" id="KAH7967898.1"/>
    </source>
</evidence>
<keyword evidence="7" id="KW-0862">Zinc</keyword>
<dbReference type="SMART" id="SM00320">
    <property type="entry name" value="WD40"/>
    <property type="match status" value="4"/>
</dbReference>
<dbReference type="Gene3D" id="2.130.10.10">
    <property type="entry name" value="YVTN repeat-like/Quinoprotein amine dehydrogenase"/>
    <property type="match status" value="1"/>
</dbReference>
<dbReference type="SMART" id="SM00451">
    <property type="entry name" value="ZnF_U1"/>
    <property type="match status" value="1"/>
</dbReference>
<evidence type="ECO:0008006" key="15">
    <source>
        <dbReference type="Google" id="ProtNLM"/>
    </source>
</evidence>
<evidence type="ECO:0000256" key="7">
    <source>
        <dbReference type="ARBA" id="ARBA00022833"/>
    </source>
</evidence>
<dbReference type="Pfam" id="PF04502">
    <property type="entry name" value="Saf4_Yju2"/>
    <property type="match status" value="1"/>
</dbReference>
<evidence type="ECO:0000256" key="4">
    <source>
        <dbReference type="ARBA" id="ARBA00022723"/>
    </source>
</evidence>
<sequence>MLRTAVETKLLPTRQHDEPIAKSVDIIEDEGESSDDEADKDSEEENLEKLVFGSCRDLGEPSHVKKQRKASKRKTSECDVASDEDDELPPLHVGKKPAWQDEDDNDIPYTKIMGVPKWAEQTDAEKPSDDEEDDEILRKATRFVGDSKNLPSSTLQIHKCTPLAFESRENSVLKSVEFHPNSQVALVAGLSGTATICQVDGKTNAKIQAVHFDRFPIYCAHFSHDGREIWAGSSQKDHMFCYDMMAGKTTQIRFPKGLNITNTKQFYVSPDGQYFVVTGRFGEIHVVSAKSKECLYTLKMNKQVKSVAFTPNGSSMYTIGGSDICIWDMDSRRCQHRFTDHGCIDGLSLAASPNGQFLASGSDSGVVNVYETSKLLETRYPAPLKEIMNLTTEVTHLKFNCTSELLAMSSSFKPNAVKMVHFPSLTAFSNFPGKHDFRYSNCIDISPNSGYFLADYWKSQPKKFCEACKCWFADNKASIDFHERGKNHQANVQKRITEIMKKGKKMQKAQLNYENIMDGINQAALQAFEKDVKTGGSKIDAYRYAAEEAKLKEKAAEKEQANFPTPAVQVVSWFEGVTEGGETYYWNMETGESTWEKPECEYVPLSNQQEPSGESAPPEDDSSQEPDSTIGPAPKASPYGEWQVVRPKQVPKIDLQLPQKPEGVEEVVISVPSDAPTRMKFMEKTVGSLESKEGEDASSVFKKRKFGSHSKRNKYYPPDFDPLKIPRLRLPKDRQYTVRLMAPCNMRCKTCGEYIYKGKKFNARKETVQNEDYLGIKVFRFYIKCPRCLAEITFKLLEKRTKASKQEMDLIEALEDLKDLNKRQANVNFDDMLGRYADEREAMLQKQEEEDEKFIA</sequence>
<dbReference type="Gene3D" id="2.20.70.10">
    <property type="match status" value="1"/>
</dbReference>
<dbReference type="Pfam" id="PF00397">
    <property type="entry name" value="WW"/>
    <property type="match status" value="1"/>
</dbReference>
<keyword evidence="5" id="KW-0677">Repeat</keyword>
<dbReference type="InterPro" id="IPR001202">
    <property type="entry name" value="WW_dom"/>
</dbReference>
<feature type="domain" description="WW" evidence="11">
    <location>
        <begin position="573"/>
        <end position="600"/>
    </location>
</feature>
<dbReference type="GO" id="GO:0003676">
    <property type="term" value="F:nucleic acid binding"/>
    <property type="evidence" value="ECO:0007669"/>
    <property type="project" value="InterPro"/>
</dbReference>
<dbReference type="GO" id="GO:0000398">
    <property type="term" value="P:mRNA splicing, via spliceosome"/>
    <property type="evidence" value="ECO:0007669"/>
    <property type="project" value="InterPro"/>
</dbReference>
<comment type="caution">
    <text evidence="13">The sequence shown here is derived from an EMBL/GenBank/DDBJ whole genome shotgun (WGS) entry which is preliminary data.</text>
</comment>
<evidence type="ECO:0000256" key="3">
    <source>
        <dbReference type="ARBA" id="ARBA00022574"/>
    </source>
</evidence>
<dbReference type="GO" id="GO:0006364">
    <property type="term" value="P:rRNA processing"/>
    <property type="evidence" value="ECO:0007669"/>
    <property type="project" value="UniProtKB-KW"/>
</dbReference>
<dbReference type="CDD" id="cd00201">
    <property type="entry name" value="WW"/>
    <property type="match status" value="1"/>
</dbReference>
<dbReference type="SUPFAM" id="SSF51045">
    <property type="entry name" value="WW domain"/>
    <property type="match status" value="1"/>
</dbReference>
<dbReference type="InterPro" id="IPR013085">
    <property type="entry name" value="U1-CZ_Znf_C2H2"/>
</dbReference>
<dbReference type="SMART" id="SM00456">
    <property type="entry name" value="WW"/>
    <property type="match status" value="1"/>
</dbReference>
<dbReference type="Gene3D" id="3.30.160.60">
    <property type="entry name" value="Classic Zinc Finger"/>
    <property type="match status" value="1"/>
</dbReference>
<reference evidence="13" key="1">
    <citation type="journal article" date="2020" name="Cell">
        <title>Large-Scale Comparative Analyses of Tick Genomes Elucidate Their Genetic Diversity and Vector Capacities.</title>
        <authorList>
            <consortium name="Tick Genome and Microbiome Consortium (TIGMIC)"/>
            <person name="Jia N."/>
            <person name="Wang J."/>
            <person name="Shi W."/>
            <person name="Du L."/>
            <person name="Sun Y."/>
            <person name="Zhan W."/>
            <person name="Jiang J.F."/>
            <person name="Wang Q."/>
            <person name="Zhang B."/>
            <person name="Ji P."/>
            <person name="Bell-Sakyi L."/>
            <person name="Cui X.M."/>
            <person name="Yuan T.T."/>
            <person name="Jiang B.G."/>
            <person name="Yang W.F."/>
            <person name="Lam T.T."/>
            <person name="Chang Q.C."/>
            <person name="Ding S.J."/>
            <person name="Wang X.J."/>
            <person name="Zhu J.G."/>
            <person name="Ruan X.D."/>
            <person name="Zhao L."/>
            <person name="Wei J.T."/>
            <person name="Ye R.Z."/>
            <person name="Que T.C."/>
            <person name="Du C.H."/>
            <person name="Zhou Y.H."/>
            <person name="Cheng J.X."/>
            <person name="Dai P.F."/>
            <person name="Guo W.B."/>
            <person name="Han X.H."/>
            <person name="Huang E.J."/>
            <person name="Li L.F."/>
            <person name="Wei W."/>
            <person name="Gao Y.C."/>
            <person name="Liu J.Z."/>
            <person name="Shao H.Z."/>
            <person name="Wang X."/>
            <person name="Wang C.C."/>
            <person name="Yang T.C."/>
            <person name="Huo Q.B."/>
            <person name="Li W."/>
            <person name="Chen H.Y."/>
            <person name="Chen S.E."/>
            <person name="Zhou L.G."/>
            <person name="Ni X.B."/>
            <person name="Tian J.H."/>
            <person name="Sheng Y."/>
            <person name="Liu T."/>
            <person name="Pan Y.S."/>
            <person name="Xia L.Y."/>
            <person name="Li J."/>
            <person name="Zhao F."/>
            <person name="Cao W.C."/>
        </authorList>
    </citation>
    <scope>NUCLEOTIDE SEQUENCE</scope>
    <source>
        <strain evidence="13">Rsan-2018</strain>
    </source>
</reference>
<proteinExistence type="inferred from homology"/>
<dbReference type="Proteomes" id="UP000821837">
    <property type="component" value="Unassembled WGS sequence"/>
</dbReference>
<evidence type="ECO:0000256" key="9">
    <source>
        <dbReference type="ARBA" id="ARBA00025767"/>
    </source>
</evidence>
<evidence type="ECO:0000256" key="8">
    <source>
        <dbReference type="ARBA" id="ARBA00023242"/>
    </source>
</evidence>
<dbReference type="PANTHER" id="PTHR18359">
    <property type="entry name" value="WD-REPEAT PROTEIN-RELATED"/>
    <property type="match status" value="1"/>
</dbReference>
<evidence type="ECO:0000256" key="6">
    <source>
        <dbReference type="ARBA" id="ARBA00022771"/>
    </source>
</evidence>
<keyword evidence="8" id="KW-0539">Nucleus</keyword>
<feature type="compositionally biased region" description="Acidic residues" evidence="10">
    <location>
        <begin position="26"/>
        <end position="46"/>
    </location>
</feature>
<feature type="compositionally biased region" description="Basic residues" evidence="10">
    <location>
        <begin position="64"/>
        <end position="73"/>
    </location>
</feature>
<dbReference type="Pfam" id="PF00400">
    <property type="entry name" value="WD40"/>
    <property type="match status" value="2"/>
</dbReference>
<dbReference type="PROSITE" id="PS01159">
    <property type="entry name" value="WW_DOMAIN_1"/>
    <property type="match status" value="1"/>
</dbReference>